<protein>
    <recommendedName>
        <fullName evidence="6">GDP-D-glucose phosphorylase 1</fullName>
        <ecNumber evidence="5">2.7.7.78</ecNumber>
    </recommendedName>
</protein>
<comment type="subcellular location">
    <subcellularLocation>
        <location evidence="3">Cytoplasm</location>
    </subcellularLocation>
</comment>
<comment type="similarity">
    <text evidence="4">Belongs to the GDPGP1 family.</text>
</comment>
<dbReference type="GO" id="GO:0006006">
    <property type="term" value="P:glucose metabolic process"/>
    <property type="evidence" value="ECO:0007669"/>
    <property type="project" value="TreeGrafter"/>
</dbReference>
<dbReference type="InterPro" id="IPR058865">
    <property type="entry name" value="GDPGP1_C"/>
</dbReference>
<accession>A0AAN9BGS2</accession>
<dbReference type="InterPro" id="IPR058866">
    <property type="entry name" value="GDPGP1_N"/>
</dbReference>
<feature type="domain" description="GDPGP1-like N-terminal" evidence="15">
    <location>
        <begin position="222"/>
        <end position="297"/>
    </location>
</feature>
<reference evidence="16 17" key="1">
    <citation type="submission" date="2024-02" db="EMBL/GenBank/DDBJ databases">
        <title>Chromosome-scale genome assembly of the rough periwinkle Littorina saxatilis.</title>
        <authorList>
            <person name="De Jode A."/>
            <person name="Faria R."/>
            <person name="Formenti G."/>
            <person name="Sims Y."/>
            <person name="Smith T.P."/>
            <person name="Tracey A."/>
            <person name="Wood J.M.D."/>
            <person name="Zagrodzka Z.B."/>
            <person name="Johannesson K."/>
            <person name="Butlin R.K."/>
            <person name="Leder E.H."/>
        </authorList>
    </citation>
    <scope>NUCLEOTIDE SEQUENCE [LARGE SCALE GENOMIC DNA]</scope>
    <source>
        <strain evidence="16">Snail1</strain>
        <tissue evidence="16">Muscle</tissue>
    </source>
</reference>
<dbReference type="GO" id="GO:0080048">
    <property type="term" value="F:GDP-D-glucose phosphorylase activity"/>
    <property type="evidence" value="ECO:0007669"/>
    <property type="project" value="UniProtKB-EC"/>
</dbReference>
<dbReference type="Pfam" id="PF26216">
    <property type="entry name" value="GDPGP1_C"/>
    <property type="match status" value="1"/>
</dbReference>
<keyword evidence="9" id="KW-0808">Transferase</keyword>
<evidence type="ECO:0000259" key="15">
    <source>
        <dbReference type="Pfam" id="PF26217"/>
    </source>
</evidence>
<evidence type="ECO:0000256" key="10">
    <source>
        <dbReference type="ARBA" id="ARBA00022695"/>
    </source>
</evidence>
<feature type="domain" description="GDPGP1-like N-terminal" evidence="15">
    <location>
        <begin position="78"/>
        <end position="170"/>
    </location>
</feature>
<feature type="region of interest" description="Disordered" evidence="13">
    <location>
        <begin position="1"/>
        <end position="22"/>
    </location>
</feature>
<evidence type="ECO:0000256" key="4">
    <source>
        <dbReference type="ARBA" id="ARBA00006451"/>
    </source>
</evidence>
<dbReference type="InterPro" id="IPR026506">
    <property type="entry name" value="GDPGP"/>
</dbReference>
<dbReference type="GO" id="GO:0005085">
    <property type="term" value="F:guanyl-nucleotide exchange factor activity"/>
    <property type="evidence" value="ECO:0007669"/>
    <property type="project" value="UniProtKB-KW"/>
</dbReference>
<evidence type="ECO:0000256" key="13">
    <source>
        <dbReference type="SAM" id="MobiDB-lite"/>
    </source>
</evidence>
<feature type="region of interest" description="Disordered" evidence="13">
    <location>
        <begin position="185"/>
        <end position="224"/>
    </location>
</feature>
<dbReference type="GO" id="GO:0016787">
    <property type="term" value="F:hydrolase activity"/>
    <property type="evidence" value="ECO:0007669"/>
    <property type="project" value="UniProtKB-KW"/>
</dbReference>
<dbReference type="GO" id="GO:0005737">
    <property type="term" value="C:cytoplasm"/>
    <property type="evidence" value="ECO:0007669"/>
    <property type="project" value="UniProtKB-SubCell"/>
</dbReference>
<evidence type="ECO:0000256" key="3">
    <source>
        <dbReference type="ARBA" id="ARBA00004496"/>
    </source>
</evidence>
<gene>
    <name evidence="16" type="ORF">V1264_019550</name>
</gene>
<dbReference type="Pfam" id="PF26217">
    <property type="entry name" value="GDPGP1_N"/>
    <property type="match status" value="2"/>
</dbReference>
<proteinExistence type="inferred from homology"/>
<evidence type="ECO:0000256" key="9">
    <source>
        <dbReference type="ARBA" id="ARBA00022679"/>
    </source>
</evidence>
<evidence type="ECO:0000256" key="2">
    <source>
        <dbReference type="ARBA" id="ARBA00003049"/>
    </source>
</evidence>
<keyword evidence="17" id="KW-1185">Reference proteome</keyword>
<keyword evidence="10" id="KW-0548">Nucleotidyltransferase</keyword>
<sequence length="459" mass="51580">MTTRRETGVGEEAMKSQETPTNRTITETTDTLQSLTITTCEMCDDKDAVNGDVFEYTDGEFLHSTNTWGPSSEFELSRFDKELRQNWDAAMKAGAFRYDIDHITTRIIPGPKHYVAQLNLLRAKERRKPQDIRSINQPFNPDIFNFTQVGPQELVFNLKRVQSNSKSSSKPSPNTLQVQKAMELEHSKEEENGANEIPRHSGPSGLVANGLPHPPLQNGNGKSKDDRHALVINVSPMEYGHCLLLPQVDRCLPQIVTETSIKVALEMLLLSKHRGYRLGFNSLCAFASVNHLHFHAFYLEHELVVEYCPVTHLAGDLYEINTMPVPGFGFQLHGSTVEEVSRQVHQVSSYFQEADIAHNLFICRGTVFGETRQSTKTTVRVYIWPRRKFVGTKSAEEFNVASIELGGHLPIRELDGYHSLTEEAVDAIIADSQLPAGDYEKIKKHVIGLFSSTSDQPSQ</sequence>
<evidence type="ECO:0000313" key="17">
    <source>
        <dbReference type="Proteomes" id="UP001374579"/>
    </source>
</evidence>
<evidence type="ECO:0000256" key="12">
    <source>
        <dbReference type="ARBA" id="ARBA00022801"/>
    </source>
</evidence>
<evidence type="ECO:0000256" key="7">
    <source>
        <dbReference type="ARBA" id="ARBA00022490"/>
    </source>
</evidence>
<organism evidence="16 17">
    <name type="scientific">Littorina saxatilis</name>
    <dbReference type="NCBI Taxonomy" id="31220"/>
    <lineage>
        <taxon>Eukaryota</taxon>
        <taxon>Metazoa</taxon>
        <taxon>Spiralia</taxon>
        <taxon>Lophotrochozoa</taxon>
        <taxon>Mollusca</taxon>
        <taxon>Gastropoda</taxon>
        <taxon>Caenogastropoda</taxon>
        <taxon>Littorinimorpha</taxon>
        <taxon>Littorinoidea</taxon>
        <taxon>Littorinidae</taxon>
        <taxon>Littorina</taxon>
    </lineage>
</organism>
<evidence type="ECO:0000256" key="5">
    <source>
        <dbReference type="ARBA" id="ARBA00012507"/>
    </source>
</evidence>
<dbReference type="EC" id="2.7.7.78" evidence="5"/>
<dbReference type="Proteomes" id="UP001374579">
    <property type="component" value="Unassembled WGS sequence"/>
</dbReference>
<feature type="domain" description="GDPGP1-like C-terminal" evidence="14">
    <location>
        <begin position="316"/>
        <end position="451"/>
    </location>
</feature>
<comment type="function">
    <text evidence="2">Specific and highly efficient GDP-D-glucose phosphorylase regulating the levels of GDP-D-glucose in cells.</text>
</comment>
<dbReference type="GO" id="GO:0000166">
    <property type="term" value="F:nucleotide binding"/>
    <property type="evidence" value="ECO:0007669"/>
    <property type="project" value="UniProtKB-KW"/>
</dbReference>
<evidence type="ECO:0000256" key="6">
    <source>
        <dbReference type="ARBA" id="ARBA00018857"/>
    </source>
</evidence>
<name>A0AAN9BGS2_9CAEN</name>
<evidence type="ECO:0000313" key="16">
    <source>
        <dbReference type="EMBL" id="KAK7104909.1"/>
    </source>
</evidence>
<comment type="catalytic activity">
    <reaction evidence="1">
        <text>GDP-alpha-D-glucose + phosphate = alpha-D-glucose 1-phosphate + GDP + H(+)</text>
        <dbReference type="Rhea" id="RHEA:30387"/>
        <dbReference type="ChEBI" id="CHEBI:15378"/>
        <dbReference type="ChEBI" id="CHEBI:43474"/>
        <dbReference type="ChEBI" id="CHEBI:58189"/>
        <dbReference type="ChEBI" id="CHEBI:58601"/>
        <dbReference type="ChEBI" id="CHEBI:62230"/>
        <dbReference type="EC" id="2.7.7.78"/>
    </reaction>
</comment>
<keyword evidence="8" id="KW-0344">Guanine-nucleotide releasing factor</keyword>
<dbReference type="PANTHER" id="PTHR20884">
    <property type="entry name" value="GDP-D-GLUCOSE PHOSPHORYLASE 1"/>
    <property type="match status" value="1"/>
</dbReference>
<feature type="compositionally biased region" description="Basic and acidic residues" evidence="13">
    <location>
        <begin position="1"/>
        <end position="15"/>
    </location>
</feature>
<evidence type="ECO:0000256" key="8">
    <source>
        <dbReference type="ARBA" id="ARBA00022658"/>
    </source>
</evidence>
<evidence type="ECO:0000259" key="14">
    <source>
        <dbReference type="Pfam" id="PF26216"/>
    </source>
</evidence>
<evidence type="ECO:0000256" key="1">
    <source>
        <dbReference type="ARBA" id="ARBA00000063"/>
    </source>
</evidence>
<comment type="caution">
    <text evidence="16">The sequence shown here is derived from an EMBL/GenBank/DDBJ whole genome shotgun (WGS) entry which is preliminary data.</text>
</comment>
<keyword evidence="12" id="KW-0378">Hydrolase</keyword>
<dbReference type="EMBL" id="JBAMIC010000008">
    <property type="protein sequence ID" value="KAK7104909.1"/>
    <property type="molecule type" value="Genomic_DNA"/>
</dbReference>
<evidence type="ECO:0000256" key="11">
    <source>
        <dbReference type="ARBA" id="ARBA00022741"/>
    </source>
</evidence>
<dbReference type="PANTHER" id="PTHR20884:SF8">
    <property type="entry name" value="GDP-D-GLUCOSE PHOSPHORYLASE 1"/>
    <property type="match status" value="1"/>
</dbReference>
<dbReference type="AlphaFoldDB" id="A0AAN9BGS2"/>
<keyword evidence="7" id="KW-0963">Cytoplasm</keyword>
<keyword evidence="11" id="KW-0547">Nucleotide-binding</keyword>